<sequence>MGYTDEVKTCENLAKEFFDELEGLVYSGLMKDNTDQAIWNIRNLIKKYKPKMVS</sequence>
<evidence type="ECO:0000313" key="1">
    <source>
        <dbReference type="EMBL" id="KKL60076.1"/>
    </source>
</evidence>
<name>A0A0F9E1W6_9ZZZZ</name>
<gene>
    <name evidence="1" type="ORF">LCGC14_2208920</name>
</gene>
<dbReference type="AlphaFoldDB" id="A0A0F9E1W6"/>
<proteinExistence type="predicted"/>
<organism evidence="1">
    <name type="scientific">marine sediment metagenome</name>
    <dbReference type="NCBI Taxonomy" id="412755"/>
    <lineage>
        <taxon>unclassified sequences</taxon>
        <taxon>metagenomes</taxon>
        <taxon>ecological metagenomes</taxon>
    </lineage>
</organism>
<accession>A0A0F9E1W6</accession>
<reference evidence="1" key="1">
    <citation type="journal article" date="2015" name="Nature">
        <title>Complex archaea that bridge the gap between prokaryotes and eukaryotes.</title>
        <authorList>
            <person name="Spang A."/>
            <person name="Saw J.H."/>
            <person name="Jorgensen S.L."/>
            <person name="Zaremba-Niedzwiedzka K."/>
            <person name="Martijn J."/>
            <person name="Lind A.E."/>
            <person name="van Eijk R."/>
            <person name="Schleper C."/>
            <person name="Guy L."/>
            <person name="Ettema T.J."/>
        </authorList>
    </citation>
    <scope>NUCLEOTIDE SEQUENCE</scope>
</reference>
<protein>
    <submittedName>
        <fullName evidence="1">Uncharacterized protein</fullName>
    </submittedName>
</protein>
<dbReference type="EMBL" id="LAZR01029273">
    <property type="protein sequence ID" value="KKL60076.1"/>
    <property type="molecule type" value="Genomic_DNA"/>
</dbReference>
<comment type="caution">
    <text evidence="1">The sequence shown here is derived from an EMBL/GenBank/DDBJ whole genome shotgun (WGS) entry which is preliminary data.</text>
</comment>